<evidence type="ECO:0000256" key="3">
    <source>
        <dbReference type="ARBA" id="ARBA00008621"/>
    </source>
</evidence>
<dbReference type="GO" id="GO:0047443">
    <property type="term" value="F:4-hydroxy-4-methyl-2-oxoglutarate aldolase activity"/>
    <property type="evidence" value="ECO:0007669"/>
    <property type="project" value="UniProtKB-EC"/>
</dbReference>
<feature type="binding site" evidence="13">
    <location>
        <position position="112"/>
    </location>
    <ligand>
        <name>Mg(2+)</name>
        <dbReference type="ChEBI" id="CHEBI:18420"/>
    </ligand>
</feature>
<keyword evidence="15" id="KW-1185">Reference proteome</keyword>
<evidence type="ECO:0000256" key="5">
    <source>
        <dbReference type="ARBA" id="ARBA00012213"/>
    </source>
</evidence>
<evidence type="ECO:0000256" key="10">
    <source>
        <dbReference type="ARBA" id="ARBA00030169"/>
    </source>
</evidence>
<comment type="function">
    <text evidence="8">Catalyzes the aldol cleavage of 4-hydroxy-4-methyl-2-oxoglutarate (HMG) into 2 molecules of pyruvate. Also contains a secondary oxaloacetate (OAA) decarboxylase activity due to the common pyruvate enolate transition state formed following C-C bond cleavage in the retro-aldol and decarboxylation reactions.</text>
</comment>
<sequence length="218" mass="22578">MKEIIERLSELDTPAVSDALDSMGLTGVLSGVAARVPGAKTCGLAYTVSYRAVGEGPKFRNAANYLDDVPAGSVVVVDNGGDTSCTNWGSLLTVVAQARGVRGTVLHGSARDITEVRAAGYPLFSTGVTMVSGKNRVELGETGATVDVHGVLVRPGDVILADDSGALVIPAEHAAEVADRAERVDATERRIAAAVAAGSRLDQAREKFGYATPWRADA</sequence>
<evidence type="ECO:0000313" key="15">
    <source>
        <dbReference type="Proteomes" id="UP000033393"/>
    </source>
</evidence>
<comment type="caution">
    <text evidence="14">The sequence shown here is derived from an EMBL/GenBank/DDBJ whole genome shotgun (WGS) entry which is preliminary data.</text>
</comment>
<proteinExistence type="inferred from homology"/>
<dbReference type="GO" id="GO:0008168">
    <property type="term" value="F:methyltransferase activity"/>
    <property type="evidence" value="ECO:0007669"/>
    <property type="project" value="UniProtKB-KW"/>
</dbReference>
<dbReference type="EC" id="4.1.3.17" evidence="5"/>
<dbReference type="Gene3D" id="1.20.5.3070">
    <property type="match status" value="1"/>
</dbReference>
<comment type="catalytic activity">
    <reaction evidence="1">
        <text>4-hydroxy-4-methyl-2-oxoglutarate = 2 pyruvate</text>
        <dbReference type="Rhea" id="RHEA:22748"/>
        <dbReference type="ChEBI" id="CHEBI:15361"/>
        <dbReference type="ChEBI" id="CHEBI:58276"/>
        <dbReference type="EC" id="4.1.3.17"/>
    </reaction>
</comment>
<evidence type="ECO:0000256" key="11">
    <source>
        <dbReference type="ARBA" id="ARBA00032305"/>
    </source>
</evidence>
<comment type="cofactor">
    <cofactor evidence="13">
        <name>Mg(2+)</name>
        <dbReference type="ChEBI" id="CHEBI:18420"/>
    </cofactor>
</comment>
<keyword evidence="13" id="KW-0460">Magnesium</keyword>
<organism evidence="14 15">
    <name type="scientific">Lentzea aerocolonigenes</name>
    <name type="common">Lechevalieria aerocolonigenes</name>
    <name type="synonym">Saccharothrix aerocolonigenes</name>
    <dbReference type="NCBI Taxonomy" id="68170"/>
    <lineage>
        <taxon>Bacteria</taxon>
        <taxon>Bacillati</taxon>
        <taxon>Actinomycetota</taxon>
        <taxon>Actinomycetes</taxon>
        <taxon>Pseudonocardiales</taxon>
        <taxon>Pseudonocardiaceae</taxon>
        <taxon>Lentzea</taxon>
    </lineage>
</organism>
<dbReference type="GO" id="GO:0046872">
    <property type="term" value="F:metal ion binding"/>
    <property type="evidence" value="ECO:0007669"/>
    <property type="project" value="UniProtKB-KW"/>
</dbReference>
<keyword evidence="14" id="KW-0489">Methyltransferase</keyword>
<evidence type="ECO:0000256" key="8">
    <source>
        <dbReference type="ARBA" id="ARBA00025046"/>
    </source>
</evidence>
<dbReference type="GO" id="GO:0032259">
    <property type="term" value="P:methylation"/>
    <property type="evidence" value="ECO:0007669"/>
    <property type="project" value="UniProtKB-KW"/>
</dbReference>
<dbReference type="Proteomes" id="UP000033393">
    <property type="component" value="Unassembled WGS sequence"/>
</dbReference>
<dbReference type="InterPro" id="IPR036704">
    <property type="entry name" value="RraA/RraA-like_sf"/>
</dbReference>
<dbReference type="SUPFAM" id="SSF89562">
    <property type="entry name" value="RraA-like"/>
    <property type="match status" value="1"/>
</dbReference>
<dbReference type="Gene3D" id="3.50.30.40">
    <property type="entry name" value="Ribonuclease E inhibitor RraA/RraA-like"/>
    <property type="match status" value="1"/>
</dbReference>
<evidence type="ECO:0000256" key="2">
    <source>
        <dbReference type="ARBA" id="ARBA00001968"/>
    </source>
</evidence>
<keyword evidence="14" id="KW-0808">Transferase</keyword>
<dbReference type="CDD" id="cd16841">
    <property type="entry name" value="RraA_family"/>
    <property type="match status" value="1"/>
</dbReference>
<keyword evidence="13" id="KW-0479">Metal-binding</keyword>
<dbReference type="PANTHER" id="PTHR33254:SF4">
    <property type="entry name" value="4-HYDROXY-4-METHYL-2-OXOGLUTARATE ALDOLASE 3-RELATED"/>
    <property type="match status" value="1"/>
</dbReference>
<evidence type="ECO:0000313" key="14">
    <source>
        <dbReference type="EMBL" id="KJK33392.1"/>
    </source>
</evidence>
<comment type="catalytic activity">
    <reaction evidence="12">
        <text>oxaloacetate + H(+) = pyruvate + CO2</text>
        <dbReference type="Rhea" id="RHEA:15641"/>
        <dbReference type="ChEBI" id="CHEBI:15361"/>
        <dbReference type="ChEBI" id="CHEBI:15378"/>
        <dbReference type="ChEBI" id="CHEBI:16452"/>
        <dbReference type="ChEBI" id="CHEBI:16526"/>
        <dbReference type="EC" id="4.1.1.112"/>
    </reaction>
</comment>
<evidence type="ECO:0000256" key="7">
    <source>
        <dbReference type="ARBA" id="ARBA00016549"/>
    </source>
</evidence>
<comment type="subunit">
    <text evidence="4">Homotrimer.</text>
</comment>
<dbReference type="GO" id="GO:0008948">
    <property type="term" value="F:oxaloacetate decarboxylase activity"/>
    <property type="evidence" value="ECO:0007669"/>
    <property type="project" value="UniProtKB-EC"/>
</dbReference>
<dbReference type="InterPro" id="IPR005493">
    <property type="entry name" value="RraA/RraA-like"/>
</dbReference>
<protein>
    <recommendedName>
        <fullName evidence="7">Putative 4-hydroxy-4-methyl-2-oxoglutarate aldolase</fullName>
        <ecNumber evidence="6">4.1.1.112</ecNumber>
        <ecNumber evidence="5">4.1.3.17</ecNumber>
    </recommendedName>
    <alternativeName>
        <fullName evidence="11">Oxaloacetate decarboxylase</fullName>
    </alternativeName>
    <alternativeName>
        <fullName evidence="9">Regulator of ribonuclease activity homolog</fullName>
    </alternativeName>
    <alternativeName>
        <fullName evidence="10">RraA-like protein</fullName>
    </alternativeName>
</protein>
<comment type="similarity">
    <text evidence="3">Belongs to the class II aldolase/RraA-like family.</text>
</comment>
<evidence type="ECO:0000256" key="6">
    <source>
        <dbReference type="ARBA" id="ARBA00012947"/>
    </source>
</evidence>
<evidence type="ECO:0000256" key="4">
    <source>
        <dbReference type="ARBA" id="ARBA00011233"/>
    </source>
</evidence>
<evidence type="ECO:0000256" key="12">
    <source>
        <dbReference type="ARBA" id="ARBA00047973"/>
    </source>
</evidence>
<feature type="binding site" evidence="13">
    <location>
        <begin position="89"/>
        <end position="92"/>
    </location>
    <ligand>
        <name>substrate</name>
    </ligand>
</feature>
<dbReference type="EMBL" id="JYJG01000543">
    <property type="protein sequence ID" value="KJK33392.1"/>
    <property type="molecule type" value="Genomic_DNA"/>
</dbReference>
<gene>
    <name evidence="14" type="ORF">UK23_46290</name>
</gene>
<name>A0A0F0GFL4_LENAE</name>
<reference evidence="14 15" key="1">
    <citation type="submission" date="2015-02" db="EMBL/GenBank/DDBJ databases">
        <authorList>
            <person name="Ju K.-S."/>
            <person name="Doroghazi J.R."/>
            <person name="Metcalf W."/>
        </authorList>
    </citation>
    <scope>NUCLEOTIDE SEQUENCE [LARGE SCALE GENOMIC DNA]</scope>
    <source>
        <strain evidence="14 15">NRRL B-16140</strain>
    </source>
</reference>
<dbReference type="EC" id="4.1.1.112" evidence="6"/>
<dbReference type="PANTHER" id="PTHR33254">
    <property type="entry name" value="4-HYDROXY-4-METHYL-2-OXOGLUTARATE ALDOLASE 3-RELATED"/>
    <property type="match status" value="1"/>
</dbReference>
<dbReference type="Pfam" id="PF03737">
    <property type="entry name" value="RraA-like"/>
    <property type="match status" value="1"/>
</dbReference>
<feature type="binding site" evidence="13">
    <location>
        <position position="111"/>
    </location>
    <ligand>
        <name>substrate</name>
    </ligand>
</feature>
<accession>A0A0F0GFL4</accession>
<dbReference type="PATRIC" id="fig|68170.10.peg.2880"/>
<evidence type="ECO:0000256" key="13">
    <source>
        <dbReference type="PIRSR" id="PIRSR605493-1"/>
    </source>
</evidence>
<dbReference type="AlphaFoldDB" id="A0A0F0GFL4"/>
<evidence type="ECO:0000256" key="9">
    <source>
        <dbReference type="ARBA" id="ARBA00029596"/>
    </source>
</evidence>
<dbReference type="RefSeq" id="WP_045318232.1">
    <property type="nucleotide sequence ID" value="NZ_JYJG01000543.1"/>
</dbReference>
<evidence type="ECO:0000256" key="1">
    <source>
        <dbReference type="ARBA" id="ARBA00001342"/>
    </source>
</evidence>
<comment type="cofactor">
    <cofactor evidence="2">
        <name>a divalent metal cation</name>
        <dbReference type="ChEBI" id="CHEBI:60240"/>
    </cofactor>
</comment>